<evidence type="ECO:0000256" key="1">
    <source>
        <dbReference type="SAM" id="Phobius"/>
    </source>
</evidence>
<protein>
    <submittedName>
        <fullName evidence="2 4">Uncharacterized protein</fullName>
    </submittedName>
</protein>
<gene>
    <name evidence="2" type="ORF">EVEC_LOCUS10648</name>
</gene>
<evidence type="ECO:0000313" key="2">
    <source>
        <dbReference type="EMBL" id="VDD95897.1"/>
    </source>
</evidence>
<accession>A0A0N4VKF2</accession>
<proteinExistence type="predicted"/>
<reference evidence="2 3" key="2">
    <citation type="submission" date="2018-10" db="EMBL/GenBank/DDBJ databases">
        <authorList>
            <consortium name="Pathogen Informatics"/>
        </authorList>
    </citation>
    <scope>NUCLEOTIDE SEQUENCE [LARGE SCALE GENOMIC DNA]</scope>
</reference>
<sequence length="184" mass="20928">MITLQILLIIINVLILTGFGQYSHHQGRKQSLMLTIDKWIYSNSSSLPLTFSRMILSGQYIASAFSVLLLTSTVFLEYIHLKRGKNPRFLCMCFSFGSVPFSLFVFGIELHYSSCPWMEDFYRSEVLRRGVDVIDNDAQCGINGWALAGVFSLLSGGFFVSEGLINAFFRSEHKRFVKCDETHL</sequence>
<dbReference type="Proteomes" id="UP000274131">
    <property type="component" value="Unassembled WGS sequence"/>
</dbReference>
<keyword evidence="1" id="KW-1133">Transmembrane helix</keyword>
<feature type="transmembrane region" description="Helical" evidence="1">
    <location>
        <begin position="54"/>
        <end position="76"/>
    </location>
</feature>
<dbReference type="OrthoDB" id="5804949at2759"/>
<dbReference type="WBParaSite" id="EVEC_0001134001-mRNA-1">
    <property type="protein sequence ID" value="EVEC_0001134001-mRNA-1"/>
    <property type="gene ID" value="EVEC_0001134001"/>
</dbReference>
<evidence type="ECO:0000313" key="3">
    <source>
        <dbReference type="Proteomes" id="UP000274131"/>
    </source>
</evidence>
<reference evidence="4" key="1">
    <citation type="submission" date="2017-02" db="UniProtKB">
        <authorList>
            <consortium name="WormBaseParasite"/>
        </authorList>
    </citation>
    <scope>IDENTIFICATION</scope>
</reference>
<feature type="transmembrane region" description="Helical" evidence="1">
    <location>
        <begin position="7"/>
        <end position="24"/>
    </location>
</feature>
<evidence type="ECO:0000313" key="4">
    <source>
        <dbReference type="WBParaSite" id="EVEC_0001134001-mRNA-1"/>
    </source>
</evidence>
<name>A0A0N4VKF2_ENTVE</name>
<dbReference type="EMBL" id="UXUI01011044">
    <property type="protein sequence ID" value="VDD95897.1"/>
    <property type="molecule type" value="Genomic_DNA"/>
</dbReference>
<feature type="transmembrane region" description="Helical" evidence="1">
    <location>
        <begin position="145"/>
        <end position="169"/>
    </location>
</feature>
<organism evidence="4">
    <name type="scientific">Enterobius vermicularis</name>
    <name type="common">Human pinworm</name>
    <dbReference type="NCBI Taxonomy" id="51028"/>
    <lineage>
        <taxon>Eukaryota</taxon>
        <taxon>Metazoa</taxon>
        <taxon>Ecdysozoa</taxon>
        <taxon>Nematoda</taxon>
        <taxon>Chromadorea</taxon>
        <taxon>Rhabditida</taxon>
        <taxon>Spirurina</taxon>
        <taxon>Oxyuridomorpha</taxon>
        <taxon>Oxyuroidea</taxon>
        <taxon>Oxyuridae</taxon>
        <taxon>Enterobius</taxon>
    </lineage>
</organism>
<keyword evidence="1" id="KW-0812">Transmembrane</keyword>
<feature type="transmembrane region" description="Helical" evidence="1">
    <location>
        <begin position="88"/>
        <end position="108"/>
    </location>
</feature>
<keyword evidence="3" id="KW-1185">Reference proteome</keyword>
<keyword evidence="1" id="KW-0472">Membrane</keyword>
<dbReference type="AlphaFoldDB" id="A0A0N4VKF2"/>